<dbReference type="FunFam" id="2.60.260.20:FF:000006">
    <property type="entry name" value="DnaJ subfamily B member 13"/>
    <property type="match status" value="1"/>
</dbReference>
<dbReference type="GO" id="GO:0036126">
    <property type="term" value="C:sperm flagellum"/>
    <property type="evidence" value="ECO:0007669"/>
    <property type="project" value="UniProtKB-ARBA"/>
</dbReference>
<dbReference type="Pfam" id="PF01556">
    <property type="entry name" value="DnaJ_C"/>
    <property type="match status" value="1"/>
</dbReference>
<evidence type="ECO:0000256" key="13">
    <source>
        <dbReference type="ARBA" id="ARBA00081125"/>
    </source>
</evidence>
<dbReference type="InterPro" id="IPR051339">
    <property type="entry name" value="DnaJ_subfamily_B"/>
</dbReference>
<keyword evidence="6" id="KW-0966">Cell projection</keyword>
<evidence type="ECO:0000313" key="15">
    <source>
        <dbReference type="EMBL" id="KAL0994262.1"/>
    </source>
</evidence>
<dbReference type="EMBL" id="JAGEUA010000003">
    <property type="protein sequence ID" value="KAL0994262.1"/>
    <property type="molecule type" value="Genomic_DNA"/>
</dbReference>
<comment type="caution">
    <text evidence="15">The sequence shown here is derived from an EMBL/GenBank/DDBJ whole genome shotgun (WGS) entry which is preliminary data.</text>
</comment>
<gene>
    <name evidence="15" type="ORF">UPYG_G00119970</name>
</gene>
<dbReference type="InterPro" id="IPR001623">
    <property type="entry name" value="DnaJ_domain"/>
</dbReference>
<evidence type="ECO:0000256" key="2">
    <source>
        <dbReference type="ARBA" id="ARBA00022794"/>
    </source>
</evidence>
<comment type="subcellular location">
    <subcellularLocation>
        <location evidence="1">Cell projection</location>
        <location evidence="1">Cilium</location>
        <location evidence="1">Flagellum</location>
    </subcellularLocation>
</comment>
<dbReference type="CDD" id="cd06257">
    <property type="entry name" value="DnaJ"/>
    <property type="match status" value="1"/>
</dbReference>
<protein>
    <recommendedName>
        <fullName evidence="9">DnaJ homolog subfamily B member 13</fullName>
    </recommendedName>
    <alternativeName>
        <fullName evidence="12">Testis and spermatogenesis cell-related protein 6</fullName>
    </alternativeName>
    <alternativeName>
        <fullName evidence="13">Testis spermatocyte apoptosis-related gene 6 protein</fullName>
    </alternativeName>
    <alternativeName>
        <fullName evidence="10">Testis spermatogenesis apoptosis-related gene 3 protein</fullName>
    </alternativeName>
    <alternativeName>
        <fullName evidence="11">Testis spermatogenesis apoptosis-related gene 6 protein</fullName>
    </alternativeName>
</protein>
<dbReference type="PRINTS" id="PR00625">
    <property type="entry name" value="JDOMAIN"/>
</dbReference>
<dbReference type="PANTHER" id="PTHR24078:SF519">
    <property type="entry name" value="DNAJ HOMOLOG SUBFAMILY B MEMBER 13"/>
    <property type="match status" value="1"/>
</dbReference>
<dbReference type="PROSITE" id="PS50076">
    <property type="entry name" value="DNAJ_2"/>
    <property type="match status" value="1"/>
</dbReference>
<dbReference type="PROSITE" id="PS00636">
    <property type="entry name" value="DNAJ_1"/>
    <property type="match status" value="1"/>
</dbReference>
<dbReference type="AlphaFoldDB" id="A0ABD0X8Q9"/>
<evidence type="ECO:0000256" key="12">
    <source>
        <dbReference type="ARBA" id="ARBA00080190"/>
    </source>
</evidence>
<evidence type="ECO:0000313" key="16">
    <source>
        <dbReference type="Proteomes" id="UP001557470"/>
    </source>
</evidence>
<dbReference type="InterPro" id="IPR008971">
    <property type="entry name" value="HSP40/DnaJ_pept-bd"/>
</dbReference>
<feature type="domain" description="J" evidence="14">
    <location>
        <begin position="4"/>
        <end position="68"/>
    </location>
</feature>
<evidence type="ECO:0000256" key="7">
    <source>
        <dbReference type="ARBA" id="ARBA00056649"/>
    </source>
</evidence>
<evidence type="ECO:0000259" key="14">
    <source>
        <dbReference type="PROSITE" id="PS50076"/>
    </source>
</evidence>
<evidence type="ECO:0000256" key="4">
    <source>
        <dbReference type="ARBA" id="ARBA00023069"/>
    </source>
</evidence>
<dbReference type="PANTHER" id="PTHR24078">
    <property type="entry name" value="DNAJ HOMOLOG SUBFAMILY C MEMBER"/>
    <property type="match status" value="1"/>
</dbReference>
<dbReference type="InterPro" id="IPR002939">
    <property type="entry name" value="DnaJ_C"/>
</dbReference>
<organism evidence="15 16">
    <name type="scientific">Umbra pygmaea</name>
    <name type="common">Eastern mudminnow</name>
    <dbReference type="NCBI Taxonomy" id="75934"/>
    <lineage>
        <taxon>Eukaryota</taxon>
        <taxon>Metazoa</taxon>
        <taxon>Chordata</taxon>
        <taxon>Craniata</taxon>
        <taxon>Vertebrata</taxon>
        <taxon>Euteleostomi</taxon>
        <taxon>Actinopterygii</taxon>
        <taxon>Neopterygii</taxon>
        <taxon>Teleostei</taxon>
        <taxon>Protacanthopterygii</taxon>
        <taxon>Esociformes</taxon>
        <taxon>Umbridae</taxon>
        <taxon>Umbra</taxon>
    </lineage>
</organism>
<dbReference type="Gene3D" id="2.60.260.20">
    <property type="entry name" value="Urease metallochaperone UreE, N-terminal domain"/>
    <property type="match status" value="2"/>
</dbReference>
<evidence type="ECO:0000256" key="9">
    <source>
        <dbReference type="ARBA" id="ARBA00071910"/>
    </source>
</evidence>
<evidence type="ECO:0000256" key="5">
    <source>
        <dbReference type="ARBA" id="ARBA00023186"/>
    </source>
</evidence>
<dbReference type="Proteomes" id="UP001557470">
    <property type="component" value="Unassembled WGS sequence"/>
</dbReference>
<keyword evidence="5" id="KW-0143">Chaperone</keyword>
<keyword evidence="4" id="KW-0969">Cilium</keyword>
<evidence type="ECO:0000256" key="1">
    <source>
        <dbReference type="ARBA" id="ARBA00004230"/>
    </source>
</evidence>
<comment type="subunit">
    <text evidence="8">Homodimer. Component of the axonemal radial spoke complex 1 (RS1), at least composed of spoke head proteins RSPH1, RSPH3, RSPH9 and the cilia-specific component RSPH4A or sperm-specific component RSPH6A, spoke stalk proteins RSPH14, DNAJB13, DYDC1, ROPN1L and NME5, and the anchor protein IQUB. Interacts with SUN5. Interacts with IQUB.</text>
</comment>
<dbReference type="Pfam" id="PF00226">
    <property type="entry name" value="DnaJ"/>
    <property type="match status" value="1"/>
</dbReference>
<dbReference type="SMART" id="SM00271">
    <property type="entry name" value="DnaJ"/>
    <property type="match status" value="1"/>
</dbReference>
<dbReference type="FunFam" id="2.60.260.20:FF:000002">
    <property type="entry name" value="Dnaj homolog subfamily b member"/>
    <property type="match status" value="1"/>
</dbReference>
<proteinExistence type="predicted"/>
<dbReference type="Gene3D" id="1.10.287.110">
    <property type="entry name" value="DnaJ domain"/>
    <property type="match status" value="1"/>
</dbReference>
<dbReference type="CDD" id="cd10747">
    <property type="entry name" value="DnaJ_C"/>
    <property type="match status" value="1"/>
</dbReference>
<dbReference type="InterPro" id="IPR036869">
    <property type="entry name" value="J_dom_sf"/>
</dbReference>
<evidence type="ECO:0000256" key="10">
    <source>
        <dbReference type="ARBA" id="ARBA00075378"/>
    </source>
</evidence>
<dbReference type="SUPFAM" id="SSF49493">
    <property type="entry name" value="HSP40/DnaJ peptide-binding domain"/>
    <property type="match status" value="2"/>
</dbReference>
<evidence type="ECO:0000256" key="6">
    <source>
        <dbReference type="ARBA" id="ARBA00023273"/>
    </source>
</evidence>
<dbReference type="SUPFAM" id="SSF46565">
    <property type="entry name" value="Chaperone J-domain"/>
    <property type="match status" value="1"/>
</dbReference>
<evidence type="ECO:0000256" key="8">
    <source>
        <dbReference type="ARBA" id="ARBA00064985"/>
    </source>
</evidence>
<evidence type="ECO:0000256" key="11">
    <source>
        <dbReference type="ARBA" id="ARBA00078669"/>
    </source>
</evidence>
<name>A0ABD0X8Q9_UMBPY</name>
<dbReference type="GO" id="GO:0007017">
    <property type="term" value="P:microtubule-based process"/>
    <property type="evidence" value="ECO:0007669"/>
    <property type="project" value="UniProtKB-ARBA"/>
</dbReference>
<dbReference type="InterPro" id="IPR018253">
    <property type="entry name" value="DnaJ_domain_CS"/>
</dbReference>
<evidence type="ECO:0000256" key="3">
    <source>
        <dbReference type="ARBA" id="ARBA00022846"/>
    </source>
</evidence>
<keyword evidence="16" id="KW-1185">Reference proteome</keyword>
<keyword evidence="2" id="KW-0970">Cilium biogenesis/degradation</keyword>
<reference evidence="15 16" key="1">
    <citation type="submission" date="2024-06" db="EMBL/GenBank/DDBJ databases">
        <authorList>
            <person name="Pan Q."/>
            <person name="Wen M."/>
            <person name="Jouanno E."/>
            <person name="Zahm M."/>
            <person name="Klopp C."/>
            <person name="Cabau C."/>
            <person name="Louis A."/>
            <person name="Berthelot C."/>
            <person name="Parey E."/>
            <person name="Roest Crollius H."/>
            <person name="Montfort J."/>
            <person name="Robinson-Rechavi M."/>
            <person name="Bouchez O."/>
            <person name="Lampietro C."/>
            <person name="Lopez Roques C."/>
            <person name="Donnadieu C."/>
            <person name="Postlethwait J."/>
            <person name="Bobe J."/>
            <person name="Verreycken H."/>
            <person name="Guiguen Y."/>
        </authorList>
    </citation>
    <scope>NUCLEOTIDE SEQUENCE [LARGE SCALE GENOMIC DNA]</scope>
    <source>
        <strain evidence="15">Up_M1</strain>
        <tissue evidence="15">Testis</tissue>
    </source>
</reference>
<accession>A0ABD0X8Q9</accession>
<comment type="function">
    <text evidence="7">Functions as part of axonemal radial spoke complexes that play an important part in the motility of sperm and cilia.</text>
</comment>
<sequence length="316" mass="35723">MGRDYYAELEINRNATDADIKKSYRRLALKYHPHTNNKPGAYEIFNQLAEAYDVLSDPRKKAIYDKFEEEGLKGGVPPECGENGAWTSGYIYHGNPNKIFRQFFGGDNPFADFITKTGNEVDIGFGGLRGRGVKTQDPPIERDLHLPLEDLFYGCTKKIKISRRVMNEDGHTSSIKEKILTIVIRPGWNEGTRIIFPKEGDQGLNSIPADIVFIVKQKSHPRFTRQHNDLVFITQISLEKALTGFAVDVETLDGRLLNIPVNDIVHPKYRKVVSGEGMPLSQDPTQRGDLIIHFETLFPQKLSADKKRLINKALGL</sequence>
<keyword evidence="3" id="KW-0282">Flagellum</keyword>
<dbReference type="FunFam" id="1.10.287.110:FF:000033">
    <property type="entry name" value="dnaJ homolog subfamily B member 13"/>
    <property type="match status" value="1"/>
</dbReference>
<dbReference type="GO" id="GO:0030030">
    <property type="term" value="P:cell projection organization"/>
    <property type="evidence" value="ECO:0007669"/>
    <property type="project" value="UniProtKB-KW"/>
</dbReference>